<evidence type="ECO:0000256" key="10">
    <source>
        <dbReference type="ARBA" id="ARBA00022840"/>
    </source>
</evidence>
<sequence>MAGTGELPIEPHKTFDTILVLDFGTTTYTHLITRRLRELNVYSEMLPCTQKIADLSWKPKGVILSGSPYSVYEDGSPHADPAVFDLGVPILGICYGQQELAWYHGKENVSAGDKKEYGHAYLKVEKHPGKAAHIDKLFEGLEKDLEVWMSHGDKLSQLPTGFEILATTDNAPFAGIAHETKQYFGIQFHPEVTHTPRGTELLKNFAVGICGANQNWTMSKFVDQEIARIRALVGEKGQVIGAVSGGVDSTVAAKLMTEAIGDRFHAVLVDNGVLRLNEAAIVKETLSKHLGVNLTVVDASERFLGKLKGITDDPEKKRKVIGNTFIEVFQEEARRIADEAAHTSKAGEIEWLLQGTLYPDVIESISFKGPSATIKTHHNVGGLLEGMHLKLIEPLRELFKDEVRELGTQLGIPEELVWRHPFPGPGIAIRILGEVTPEQVRIARHADHIFIEEIKAAGLYRQISQAFAALLPCKAVGVMGDKRVHAQVIALRAVETTDFMTADWFPFDGQFLKRVSRRIVNEVDGVCRVVYDITSKPPGTIEME</sequence>
<organism evidence="18 19">
    <name type="scientific">Neofusicoccum ribis</name>
    <dbReference type="NCBI Taxonomy" id="45134"/>
    <lineage>
        <taxon>Eukaryota</taxon>
        <taxon>Fungi</taxon>
        <taxon>Dikarya</taxon>
        <taxon>Ascomycota</taxon>
        <taxon>Pezizomycotina</taxon>
        <taxon>Dothideomycetes</taxon>
        <taxon>Dothideomycetes incertae sedis</taxon>
        <taxon>Botryosphaeriales</taxon>
        <taxon>Botryosphaeriaceae</taxon>
        <taxon>Neofusicoccum</taxon>
    </lineage>
</organism>
<evidence type="ECO:0000256" key="1">
    <source>
        <dbReference type="ARBA" id="ARBA00004514"/>
    </source>
</evidence>
<dbReference type="Gene3D" id="3.40.50.880">
    <property type="match status" value="1"/>
</dbReference>
<dbReference type="InterPro" id="IPR017926">
    <property type="entry name" value="GATASE"/>
</dbReference>
<evidence type="ECO:0000256" key="7">
    <source>
        <dbReference type="ARBA" id="ARBA00022741"/>
    </source>
</evidence>
<evidence type="ECO:0000313" key="18">
    <source>
        <dbReference type="EMBL" id="KAL1615951.1"/>
    </source>
</evidence>
<dbReference type="CDD" id="cd01997">
    <property type="entry name" value="GMP_synthase_C"/>
    <property type="match status" value="1"/>
</dbReference>
<evidence type="ECO:0000256" key="13">
    <source>
        <dbReference type="ARBA" id="ARBA00031356"/>
    </source>
</evidence>
<evidence type="ECO:0000256" key="8">
    <source>
        <dbReference type="ARBA" id="ARBA00022749"/>
    </source>
</evidence>
<dbReference type="InterPro" id="IPR022955">
    <property type="entry name" value="GMP_synthase"/>
</dbReference>
<accession>A0ABR3SB78</accession>
<dbReference type="Gene3D" id="3.30.300.10">
    <property type="match status" value="1"/>
</dbReference>
<dbReference type="Gene3D" id="3.40.50.620">
    <property type="entry name" value="HUPs"/>
    <property type="match status" value="1"/>
</dbReference>
<protein>
    <recommendedName>
        <fullName evidence="5">GMP synthase [glutamine-hydrolyzing]</fullName>
        <ecNumber evidence="4">6.3.5.2</ecNumber>
    </recommendedName>
    <alternativeName>
        <fullName evidence="12">GMP synthetase</fullName>
    </alternativeName>
    <alternativeName>
        <fullName evidence="13">Glutamine amidotransferase</fullName>
    </alternativeName>
</protein>
<proteinExistence type="inferred from homology"/>
<evidence type="ECO:0000256" key="14">
    <source>
        <dbReference type="ARBA" id="ARBA00044933"/>
    </source>
</evidence>
<comment type="function">
    <text evidence="14">Catalyzes the conversion of xanthine monophosphate (XMP) to GMP in the presence of glutamine and ATP through an adenyl-XMP intermediate.</text>
</comment>
<comment type="catalytic activity">
    <reaction evidence="15">
        <text>XMP + L-glutamine + ATP + H2O = GMP + L-glutamate + AMP + diphosphate + 2 H(+)</text>
        <dbReference type="Rhea" id="RHEA:11680"/>
        <dbReference type="ChEBI" id="CHEBI:15377"/>
        <dbReference type="ChEBI" id="CHEBI:15378"/>
        <dbReference type="ChEBI" id="CHEBI:29985"/>
        <dbReference type="ChEBI" id="CHEBI:30616"/>
        <dbReference type="ChEBI" id="CHEBI:33019"/>
        <dbReference type="ChEBI" id="CHEBI:57464"/>
        <dbReference type="ChEBI" id="CHEBI:58115"/>
        <dbReference type="ChEBI" id="CHEBI:58359"/>
        <dbReference type="ChEBI" id="CHEBI:456215"/>
        <dbReference type="EC" id="6.3.5.2"/>
    </reaction>
</comment>
<comment type="caution">
    <text evidence="18">The sequence shown here is derived from an EMBL/GenBank/DDBJ whole genome shotgun (WGS) entry which is preliminary data.</text>
</comment>
<keyword evidence="19" id="KW-1185">Reference proteome</keyword>
<evidence type="ECO:0000256" key="5">
    <source>
        <dbReference type="ARBA" id="ARBA00021562"/>
    </source>
</evidence>
<evidence type="ECO:0000256" key="9">
    <source>
        <dbReference type="ARBA" id="ARBA00022755"/>
    </source>
</evidence>
<comment type="subunit">
    <text evidence="3">Homodimer.</text>
</comment>
<dbReference type="SUPFAM" id="SSF52317">
    <property type="entry name" value="Class I glutamine amidotransferase-like"/>
    <property type="match status" value="1"/>
</dbReference>
<dbReference type="Proteomes" id="UP001521116">
    <property type="component" value="Unassembled WGS sequence"/>
</dbReference>
<dbReference type="SUPFAM" id="SSF52402">
    <property type="entry name" value="Adenine nucleotide alpha hydrolases-like"/>
    <property type="match status" value="1"/>
</dbReference>
<evidence type="ECO:0000256" key="12">
    <source>
        <dbReference type="ARBA" id="ARBA00030464"/>
    </source>
</evidence>
<evidence type="ECO:0000256" key="3">
    <source>
        <dbReference type="ARBA" id="ARBA00011738"/>
    </source>
</evidence>
<feature type="binding site" evidence="16">
    <location>
        <begin position="244"/>
        <end position="250"/>
    </location>
    <ligand>
        <name>ATP</name>
        <dbReference type="ChEBI" id="CHEBI:30616"/>
    </ligand>
</feature>
<evidence type="ECO:0000256" key="15">
    <source>
        <dbReference type="ARBA" id="ARBA00049404"/>
    </source>
</evidence>
<dbReference type="InterPro" id="IPR029062">
    <property type="entry name" value="Class_I_gatase-like"/>
</dbReference>
<evidence type="ECO:0000256" key="11">
    <source>
        <dbReference type="ARBA" id="ARBA00022962"/>
    </source>
</evidence>
<dbReference type="InterPro" id="IPR001674">
    <property type="entry name" value="GMP_synth_C"/>
</dbReference>
<dbReference type="EMBL" id="JAJVDC020000288">
    <property type="protein sequence ID" value="KAL1615951.1"/>
    <property type="molecule type" value="Genomic_DNA"/>
</dbReference>
<dbReference type="Pfam" id="PF02540">
    <property type="entry name" value="NAD_synthase"/>
    <property type="match status" value="1"/>
</dbReference>
<dbReference type="Pfam" id="PF00117">
    <property type="entry name" value="GATase"/>
    <property type="match status" value="1"/>
</dbReference>
<dbReference type="CDD" id="cd01742">
    <property type="entry name" value="GATase1_GMP_Synthase"/>
    <property type="match status" value="1"/>
</dbReference>
<dbReference type="PROSITE" id="PS51273">
    <property type="entry name" value="GATASE_TYPE_1"/>
    <property type="match status" value="1"/>
</dbReference>
<evidence type="ECO:0000256" key="4">
    <source>
        <dbReference type="ARBA" id="ARBA00012746"/>
    </source>
</evidence>
<dbReference type="InterPro" id="IPR004739">
    <property type="entry name" value="GMP_synth_GATase"/>
</dbReference>
<evidence type="ECO:0000313" key="19">
    <source>
        <dbReference type="Proteomes" id="UP001521116"/>
    </source>
</evidence>
<dbReference type="InterPro" id="IPR014729">
    <property type="entry name" value="Rossmann-like_a/b/a_fold"/>
</dbReference>
<dbReference type="SUPFAM" id="SSF54810">
    <property type="entry name" value="GMP synthetase C-terminal dimerisation domain"/>
    <property type="match status" value="1"/>
</dbReference>
<gene>
    <name evidence="18" type="primary">GUA1</name>
    <name evidence="18" type="ORF">SLS56_011622</name>
</gene>
<name>A0ABR3SB78_9PEZI</name>
<keyword evidence="9 16" id="KW-0658">Purine biosynthesis</keyword>
<reference evidence="18 19" key="1">
    <citation type="submission" date="2024-02" db="EMBL/GenBank/DDBJ databases">
        <title>De novo assembly and annotation of 12 fungi associated with fruit tree decline syndrome in Ontario, Canada.</title>
        <authorList>
            <person name="Sulman M."/>
            <person name="Ellouze W."/>
            <person name="Ilyukhin E."/>
        </authorList>
    </citation>
    <scope>NUCLEOTIDE SEQUENCE [LARGE SCALE GENOMIC DNA]</scope>
    <source>
        <strain evidence="18 19">M1-105</strain>
    </source>
</reference>
<comment type="subcellular location">
    <subcellularLocation>
        <location evidence="1">Cytoplasm</location>
        <location evidence="1">Cytosol</location>
    </subcellularLocation>
</comment>
<evidence type="ECO:0000256" key="6">
    <source>
        <dbReference type="ARBA" id="ARBA00022598"/>
    </source>
</evidence>
<keyword evidence="8 16" id="KW-0332">GMP biosynthesis</keyword>
<dbReference type="InterPro" id="IPR025777">
    <property type="entry name" value="GMPS_ATP_PPase_dom"/>
</dbReference>
<dbReference type="PRINTS" id="PR00096">
    <property type="entry name" value="GATASE"/>
</dbReference>
<dbReference type="Pfam" id="PF00958">
    <property type="entry name" value="GMP_synt_C"/>
    <property type="match status" value="1"/>
</dbReference>
<dbReference type="NCBIfam" id="TIGR00888">
    <property type="entry name" value="guaA_Nterm"/>
    <property type="match status" value="1"/>
</dbReference>
<keyword evidence="10 16" id="KW-0067">ATP-binding</keyword>
<dbReference type="PANTHER" id="PTHR11922">
    <property type="entry name" value="GMP SYNTHASE-RELATED"/>
    <property type="match status" value="1"/>
</dbReference>
<comment type="pathway">
    <text evidence="2">Purine metabolism; GMP biosynthesis; GMP from XMP (L-Gln route): step 1/1.</text>
</comment>
<dbReference type="EC" id="6.3.5.2" evidence="4"/>
<keyword evidence="11" id="KW-0315">Glutamine amidotransferase</keyword>
<keyword evidence="7 16" id="KW-0547">Nucleotide-binding</keyword>
<evidence type="ECO:0000256" key="16">
    <source>
        <dbReference type="PROSITE-ProRule" id="PRU00886"/>
    </source>
</evidence>
<dbReference type="PANTHER" id="PTHR11922:SF2">
    <property type="entry name" value="GMP SYNTHASE [GLUTAMINE-HYDROLYZING]"/>
    <property type="match status" value="1"/>
</dbReference>
<evidence type="ECO:0000256" key="2">
    <source>
        <dbReference type="ARBA" id="ARBA00005153"/>
    </source>
</evidence>
<keyword evidence="6" id="KW-0436">Ligase</keyword>
<dbReference type="HAMAP" id="MF_00344">
    <property type="entry name" value="GMP_synthase"/>
    <property type="match status" value="1"/>
</dbReference>
<feature type="domain" description="GMPS ATP-PPase" evidence="17">
    <location>
        <begin position="216"/>
        <end position="419"/>
    </location>
</feature>
<dbReference type="PROSITE" id="PS51553">
    <property type="entry name" value="GMPS_ATP_PPASE"/>
    <property type="match status" value="1"/>
</dbReference>
<dbReference type="InterPro" id="IPR022310">
    <property type="entry name" value="NAD/GMP_synthase"/>
</dbReference>
<dbReference type="NCBIfam" id="NF000848">
    <property type="entry name" value="PRK00074.1"/>
    <property type="match status" value="1"/>
</dbReference>
<dbReference type="NCBIfam" id="TIGR00884">
    <property type="entry name" value="guaA_Cterm"/>
    <property type="match status" value="1"/>
</dbReference>
<evidence type="ECO:0000259" key="17">
    <source>
        <dbReference type="PROSITE" id="PS51553"/>
    </source>
</evidence>